<evidence type="ECO:0000256" key="1">
    <source>
        <dbReference type="SAM" id="MobiDB-lite"/>
    </source>
</evidence>
<organism evidence="2 3">
    <name type="scientific">Cryptolaemus montrouzieri</name>
    <dbReference type="NCBI Taxonomy" id="559131"/>
    <lineage>
        <taxon>Eukaryota</taxon>
        <taxon>Metazoa</taxon>
        <taxon>Ecdysozoa</taxon>
        <taxon>Arthropoda</taxon>
        <taxon>Hexapoda</taxon>
        <taxon>Insecta</taxon>
        <taxon>Pterygota</taxon>
        <taxon>Neoptera</taxon>
        <taxon>Endopterygota</taxon>
        <taxon>Coleoptera</taxon>
        <taxon>Polyphaga</taxon>
        <taxon>Cucujiformia</taxon>
        <taxon>Coccinelloidea</taxon>
        <taxon>Coccinellidae</taxon>
        <taxon>Scymninae</taxon>
        <taxon>Scymnini</taxon>
        <taxon>Cryptolaemus</taxon>
    </lineage>
</organism>
<gene>
    <name evidence="2" type="ORF">HHI36_000632</name>
</gene>
<feature type="non-terminal residue" evidence="2">
    <location>
        <position position="1"/>
    </location>
</feature>
<evidence type="ECO:0000313" key="3">
    <source>
        <dbReference type="Proteomes" id="UP001516400"/>
    </source>
</evidence>
<comment type="caution">
    <text evidence="2">The sequence shown here is derived from an EMBL/GenBank/DDBJ whole genome shotgun (WGS) entry which is preliminary data.</text>
</comment>
<reference evidence="2 3" key="1">
    <citation type="journal article" date="2021" name="BMC Biol.">
        <title>Horizontally acquired antibacterial genes associated with adaptive radiation of ladybird beetles.</title>
        <authorList>
            <person name="Li H.S."/>
            <person name="Tang X.F."/>
            <person name="Huang Y.H."/>
            <person name="Xu Z.Y."/>
            <person name="Chen M.L."/>
            <person name="Du X.Y."/>
            <person name="Qiu B.Y."/>
            <person name="Chen P.T."/>
            <person name="Zhang W."/>
            <person name="Slipinski A."/>
            <person name="Escalona H.E."/>
            <person name="Waterhouse R.M."/>
            <person name="Zwick A."/>
            <person name="Pang H."/>
        </authorList>
    </citation>
    <scope>NUCLEOTIDE SEQUENCE [LARGE SCALE GENOMIC DNA]</scope>
    <source>
        <strain evidence="2">SYSU2018</strain>
    </source>
</reference>
<proteinExistence type="predicted"/>
<feature type="compositionally biased region" description="Polar residues" evidence="1">
    <location>
        <begin position="1"/>
        <end position="16"/>
    </location>
</feature>
<evidence type="ECO:0000313" key="2">
    <source>
        <dbReference type="EMBL" id="KAL3286119.1"/>
    </source>
</evidence>
<dbReference type="EMBL" id="JABFTP020000185">
    <property type="protein sequence ID" value="KAL3286119.1"/>
    <property type="molecule type" value="Genomic_DNA"/>
</dbReference>
<name>A0ABD2P5N0_9CUCU</name>
<feature type="compositionally biased region" description="Basic and acidic residues" evidence="1">
    <location>
        <begin position="22"/>
        <end position="31"/>
    </location>
</feature>
<dbReference type="Proteomes" id="UP001516400">
    <property type="component" value="Unassembled WGS sequence"/>
</dbReference>
<dbReference type="AlphaFoldDB" id="A0ABD2P5N0"/>
<protein>
    <submittedName>
        <fullName evidence="2">Uncharacterized protein</fullName>
    </submittedName>
</protein>
<keyword evidence="3" id="KW-1185">Reference proteome</keyword>
<feature type="region of interest" description="Disordered" evidence="1">
    <location>
        <begin position="1"/>
        <end position="33"/>
    </location>
</feature>
<sequence length="57" mass="6395">TTQSVQKEISMASASRNVAKVQESDQRKLHIDSLNANEGFVPVEGRKSHTQEIENRD</sequence>
<accession>A0ABD2P5N0</accession>